<dbReference type="Proteomes" id="UP000316639">
    <property type="component" value="Unassembled WGS sequence"/>
</dbReference>
<dbReference type="PROSITE" id="PS51318">
    <property type="entry name" value="TAT"/>
    <property type="match status" value="1"/>
</dbReference>
<proteinExistence type="predicted"/>
<dbReference type="AlphaFoldDB" id="A0A563F1P3"/>
<name>A0A563F1P3_9PSEU</name>
<reference evidence="3 4" key="1">
    <citation type="submission" date="2019-07" db="EMBL/GenBank/DDBJ databases">
        <title>Lentzea xizangensis sp. nov., isolated from Qinghai-Tibetan Plateau Soils.</title>
        <authorList>
            <person name="Huang J."/>
        </authorList>
    </citation>
    <scope>NUCLEOTIDE SEQUENCE [LARGE SCALE GENOMIC DNA]</scope>
    <source>
        <strain evidence="3 4">FXJ1.1311</strain>
    </source>
</reference>
<organism evidence="3 4">
    <name type="scientific">Lentzea tibetensis</name>
    <dbReference type="NCBI Taxonomy" id="2591470"/>
    <lineage>
        <taxon>Bacteria</taxon>
        <taxon>Bacillati</taxon>
        <taxon>Actinomycetota</taxon>
        <taxon>Actinomycetes</taxon>
        <taxon>Pseudonocardiales</taxon>
        <taxon>Pseudonocardiaceae</taxon>
        <taxon>Lentzea</taxon>
    </lineage>
</organism>
<feature type="signal peptide" evidence="2">
    <location>
        <begin position="1"/>
        <end position="30"/>
    </location>
</feature>
<gene>
    <name evidence="3" type="ORF">FKR81_03845</name>
</gene>
<keyword evidence="2" id="KW-0732">Signal</keyword>
<dbReference type="OrthoDB" id="3612157at2"/>
<evidence type="ECO:0000313" key="3">
    <source>
        <dbReference type="EMBL" id="TWP53897.1"/>
    </source>
</evidence>
<protein>
    <submittedName>
        <fullName evidence="3">Tat pathway signal sequence domain protein</fullName>
    </submittedName>
</protein>
<dbReference type="InterPro" id="IPR006311">
    <property type="entry name" value="TAT_signal"/>
</dbReference>
<evidence type="ECO:0000313" key="4">
    <source>
        <dbReference type="Proteomes" id="UP000316639"/>
    </source>
</evidence>
<feature type="chain" id="PRO_5021794143" evidence="2">
    <location>
        <begin position="31"/>
        <end position="255"/>
    </location>
</feature>
<keyword evidence="4" id="KW-1185">Reference proteome</keyword>
<comment type="caution">
    <text evidence="3">The sequence shown here is derived from an EMBL/GenBank/DDBJ whole genome shotgun (WGS) entry which is preliminary data.</text>
</comment>
<feature type="region of interest" description="Disordered" evidence="1">
    <location>
        <begin position="78"/>
        <end position="99"/>
    </location>
</feature>
<accession>A0A563F1P3</accession>
<evidence type="ECO:0000256" key="2">
    <source>
        <dbReference type="SAM" id="SignalP"/>
    </source>
</evidence>
<dbReference type="Gene3D" id="2.60.120.200">
    <property type="match status" value="1"/>
</dbReference>
<evidence type="ECO:0000256" key="1">
    <source>
        <dbReference type="SAM" id="MobiDB-lite"/>
    </source>
</evidence>
<sequence>MQNMFNRRIALRAGVLAAAATPLMPGIASAAFALRWNPDPGVDGLKAFAGVEDDRSGSHSGVKHIFAESAQYRFVMHKSDRDGSDRQRQEVRGMAKNGSRVDMKKGETWRYNYQMFVPPTLKATTSFTHIFQVKHTGVASPVVTMSLYRAGSRETVEMRLFGAGQAKLGVTDLAPLRNKWIDVEIEMKVADSGSLRYSLKDNGTTVVNASRSGFDTWLGGSQAHPKWGIYRSLGDSGQLQDTYLLLRDMKAYRNE</sequence>
<dbReference type="EMBL" id="VOBR01000002">
    <property type="protein sequence ID" value="TWP53897.1"/>
    <property type="molecule type" value="Genomic_DNA"/>
</dbReference>